<evidence type="ECO:0000256" key="9">
    <source>
        <dbReference type="ARBA" id="ARBA00023317"/>
    </source>
</evidence>
<dbReference type="AlphaFoldDB" id="A0A4Q7PHI0"/>
<dbReference type="PANTHER" id="PTHR33866">
    <property type="entry name" value="S-ADENOSYLMETHIONINE DECARBOXYLASE PROENZYME"/>
    <property type="match status" value="1"/>
</dbReference>
<evidence type="ECO:0000256" key="3">
    <source>
        <dbReference type="ARBA" id="ARBA00022813"/>
    </source>
</evidence>
<dbReference type="GO" id="GO:0008295">
    <property type="term" value="P:spermidine biosynthetic process"/>
    <property type="evidence" value="ECO:0007669"/>
    <property type="project" value="UniProtKB-KW"/>
</dbReference>
<comment type="caution">
    <text evidence="10">The sequence shown here is derived from an EMBL/GenBank/DDBJ whole genome shotgun (WGS) entry which is preliminary data.</text>
</comment>
<reference evidence="10 11" key="1">
    <citation type="submission" date="2019-02" db="EMBL/GenBank/DDBJ databases">
        <title>Genomic Encyclopedia of Type Strains, Phase IV (KMG-IV): sequencing the most valuable type-strain genomes for metagenomic binning, comparative biology and taxonomic classification.</title>
        <authorList>
            <person name="Goeker M."/>
        </authorList>
    </citation>
    <scope>NUCLEOTIDE SEQUENCE [LARGE SCALE GENOMIC DNA]</scope>
    <source>
        <strain evidence="10 11">DSM 17196</strain>
    </source>
</reference>
<keyword evidence="6" id="KW-0865">Zymogen</keyword>
<dbReference type="Proteomes" id="UP000292262">
    <property type="component" value="Unassembled WGS sequence"/>
</dbReference>
<organism evidence="10 11">
    <name type="scientific">Aquimarina brevivitae</name>
    <dbReference type="NCBI Taxonomy" id="323412"/>
    <lineage>
        <taxon>Bacteria</taxon>
        <taxon>Pseudomonadati</taxon>
        <taxon>Bacteroidota</taxon>
        <taxon>Flavobacteriia</taxon>
        <taxon>Flavobacteriales</taxon>
        <taxon>Flavobacteriaceae</taxon>
        <taxon>Aquimarina</taxon>
    </lineage>
</organism>
<evidence type="ECO:0000256" key="1">
    <source>
        <dbReference type="ARBA" id="ARBA00001928"/>
    </source>
</evidence>
<keyword evidence="3" id="KW-0068">Autocatalytic cleavage</keyword>
<evidence type="ECO:0000313" key="11">
    <source>
        <dbReference type="Proteomes" id="UP000292262"/>
    </source>
</evidence>
<evidence type="ECO:0000256" key="6">
    <source>
        <dbReference type="ARBA" id="ARBA00023145"/>
    </source>
</evidence>
<dbReference type="GO" id="GO:0005829">
    <property type="term" value="C:cytosol"/>
    <property type="evidence" value="ECO:0007669"/>
    <property type="project" value="TreeGrafter"/>
</dbReference>
<accession>A0A4Q7PHI0</accession>
<dbReference type="EMBL" id="SGXE01000001">
    <property type="protein sequence ID" value="RZT00005.1"/>
    <property type="molecule type" value="Genomic_DNA"/>
</dbReference>
<dbReference type="RefSeq" id="WP_130285810.1">
    <property type="nucleotide sequence ID" value="NZ_SGXE01000001.1"/>
</dbReference>
<keyword evidence="2" id="KW-0210">Decarboxylase</keyword>
<dbReference type="Gene3D" id="3.60.90.10">
    <property type="entry name" value="S-adenosylmethionine decarboxylase"/>
    <property type="match status" value="1"/>
</dbReference>
<dbReference type="OrthoDB" id="9793120at2"/>
<sequence>MPDKIISKTIEAKIYSFNIWIEETEAVNLKTIFEGLLKKSAFNILKFSDYHFPIKGYTCFWLLAESHLAIHTFPDDKKSYVELSSCNKEKLDVFVNTLKNIEF</sequence>
<name>A0A4Q7PHI0_9FLAO</name>
<dbReference type="GO" id="GO:0004014">
    <property type="term" value="F:adenosylmethionine decarboxylase activity"/>
    <property type="evidence" value="ECO:0007669"/>
    <property type="project" value="InterPro"/>
</dbReference>
<evidence type="ECO:0000256" key="2">
    <source>
        <dbReference type="ARBA" id="ARBA00022793"/>
    </source>
</evidence>
<gene>
    <name evidence="10" type="ORF">EV197_1235</name>
</gene>
<keyword evidence="11" id="KW-1185">Reference proteome</keyword>
<proteinExistence type="predicted"/>
<evidence type="ECO:0000313" key="10">
    <source>
        <dbReference type="EMBL" id="RZT00005.1"/>
    </source>
</evidence>
<keyword evidence="4" id="KW-0745">Spermidine biosynthesis</keyword>
<keyword evidence="5" id="KW-0620">Polyamine biosynthesis</keyword>
<evidence type="ECO:0000256" key="8">
    <source>
        <dbReference type="ARBA" id="ARBA00023270"/>
    </source>
</evidence>
<dbReference type="PANTHER" id="PTHR33866:SF2">
    <property type="entry name" value="S-ADENOSYLMETHIONINE DECARBOXYLASE PROENZYME"/>
    <property type="match status" value="1"/>
</dbReference>
<dbReference type="SUPFAM" id="SSF56276">
    <property type="entry name" value="S-adenosylmethionine decarboxylase"/>
    <property type="match status" value="1"/>
</dbReference>
<keyword evidence="9" id="KW-0670">Pyruvate</keyword>
<keyword evidence="7" id="KW-0456">Lyase</keyword>
<evidence type="ECO:0000256" key="4">
    <source>
        <dbReference type="ARBA" id="ARBA00023066"/>
    </source>
</evidence>
<dbReference type="InterPro" id="IPR003826">
    <property type="entry name" value="AdoMetDC_fam_prok"/>
</dbReference>
<evidence type="ECO:0000256" key="7">
    <source>
        <dbReference type="ARBA" id="ARBA00023239"/>
    </source>
</evidence>
<dbReference type="InterPro" id="IPR016067">
    <property type="entry name" value="S-AdoMet_deCO2ase_core"/>
</dbReference>
<dbReference type="Pfam" id="PF02675">
    <property type="entry name" value="AdoMet_dc"/>
    <property type="match status" value="1"/>
</dbReference>
<comment type="cofactor">
    <cofactor evidence="1">
        <name>pyruvate</name>
        <dbReference type="ChEBI" id="CHEBI:15361"/>
    </cofactor>
</comment>
<protein>
    <submittedName>
        <fullName evidence="10">S-adenosylmethionine decarboxylase</fullName>
    </submittedName>
</protein>
<keyword evidence="8" id="KW-0704">Schiff base</keyword>
<evidence type="ECO:0000256" key="5">
    <source>
        <dbReference type="ARBA" id="ARBA00023115"/>
    </source>
</evidence>